<comment type="caution">
    <text evidence="1">The sequence shown here is derived from an EMBL/GenBank/DDBJ whole genome shotgun (WGS) entry which is preliminary data.</text>
</comment>
<keyword evidence="2" id="KW-1185">Reference proteome</keyword>
<evidence type="ECO:0008006" key="3">
    <source>
        <dbReference type="Google" id="ProtNLM"/>
    </source>
</evidence>
<name>A0ABV9KU04_9BACT</name>
<protein>
    <recommendedName>
        <fullName evidence="3">Terminase</fullName>
    </recommendedName>
</protein>
<sequence>MENFWEENISLNSFQISVMAFQAKYKALIAGRGTGKSFITGAEIDENVRTMPRGITGVVQQTLGQALTKTLPSAFKYLEKAGYRKYNPKTKTGDYVVCQKPPDHFYTPHEKIMSYEYMISFSNGHGLYLLSQAAGMRGPNIDYALSDEALTLDKVKFDQEAVPTNRGNEEQFGIYSQDRLLKHHGYTFTSSMGYLPEHKWLTDFADYYEKEAGIQLFVIWNKIANMQLQLIQAKINNDEKTAVELWKECGRLRKTITPFVSEDGTLFMLSNAFDNIYNLGFSYLTRMYKVMDLVSFMIEILNFYLNKVTDCYYSLDDRHIYYKADNDDYIRGLAENNNFNWDELARHRDSLCDADCNPSKPLEITPDWGTKISLIEVGQESMFDYVTGLITPCDNNINEFFVKPEENPDTMINTLMDNFCEYYRKHKEKMIIYTVDTYGDIRLANSKKTYNQHAISRLEKNKWKVRVRRHPGKEPPHNEKYLLWRYLLHETDPRLPKKRFNGARCKYTLISMNNTSVIQKMNGFFEKDKRSERQTSVLPEEATHFGDAVDKRMWAKYGSMLKKGSSFVNPRF</sequence>
<dbReference type="RefSeq" id="WP_379994732.1">
    <property type="nucleotide sequence ID" value="NZ_JBHSGN010000057.1"/>
</dbReference>
<dbReference type="EMBL" id="JBHSGN010000057">
    <property type="protein sequence ID" value="MFC4673448.1"/>
    <property type="molecule type" value="Genomic_DNA"/>
</dbReference>
<accession>A0ABV9KU04</accession>
<proteinExistence type="predicted"/>
<gene>
    <name evidence="1" type="ORF">ACFO6W_07075</name>
</gene>
<evidence type="ECO:0000313" key="2">
    <source>
        <dbReference type="Proteomes" id="UP001596023"/>
    </source>
</evidence>
<evidence type="ECO:0000313" key="1">
    <source>
        <dbReference type="EMBL" id="MFC4673448.1"/>
    </source>
</evidence>
<organism evidence="1 2">
    <name type="scientific">Dysgonomonas termitidis</name>
    <dbReference type="NCBI Taxonomy" id="1516126"/>
    <lineage>
        <taxon>Bacteria</taxon>
        <taxon>Pseudomonadati</taxon>
        <taxon>Bacteroidota</taxon>
        <taxon>Bacteroidia</taxon>
        <taxon>Bacteroidales</taxon>
        <taxon>Dysgonomonadaceae</taxon>
        <taxon>Dysgonomonas</taxon>
    </lineage>
</organism>
<dbReference type="Proteomes" id="UP001596023">
    <property type="component" value="Unassembled WGS sequence"/>
</dbReference>
<dbReference type="InterPro" id="IPR027417">
    <property type="entry name" value="P-loop_NTPase"/>
</dbReference>
<reference evidence="2" key="1">
    <citation type="journal article" date="2019" name="Int. J. Syst. Evol. Microbiol.">
        <title>The Global Catalogue of Microorganisms (GCM) 10K type strain sequencing project: providing services to taxonomists for standard genome sequencing and annotation.</title>
        <authorList>
            <consortium name="The Broad Institute Genomics Platform"/>
            <consortium name="The Broad Institute Genome Sequencing Center for Infectious Disease"/>
            <person name="Wu L."/>
            <person name="Ma J."/>
        </authorList>
    </citation>
    <scope>NUCLEOTIDE SEQUENCE [LARGE SCALE GENOMIC DNA]</scope>
    <source>
        <strain evidence="2">CCUG 66188</strain>
    </source>
</reference>
<dbReference type="Gene3D" id="3.40.50.300">
    <property type="entry name" value="P-loop containing nucleotide triphosphate hydrolases"/>
    <property type="match status" value="1"/>
</dbReference>